<dbReference type="AlphaFoldDB" id="A0A2M7K1W5"/>
<reference evidence="2" key="1">
    <citation type="submission" date="2017-09" db="EMBL/GenBank/DDBJ databases">
        <title>Depth-based differentiation of microbial function through sediment-hosted aquifers and enrichment of novel symbionts in the deep terrestrial subsurface.</title>
        <authorList>
            <person name="Probst A.J."/>
            <person name="Ladd B."/>
            <person name="Jarett J.K."/>
            <person name="Geller-Mcgrath D.E."/>
            <person name="Sieber C.M.K."/>
            <person name="Emerson J.B."/>
            <person name="Anantharaman K."/>
            <person name="Thomas B.C."/>
            <person name="Malmstrom R."/>
            <person name="Stieglmeier M."/>
            <person name="Klingl A."/>
            <person name="Woyke T."/>
            <person name="Ryan C.M."/>
            <person name="Banfield J.F."/>
        </authorList>
    </citation>
    <scope>NUCLEOTIDE SEQUENCE [LARGE SCALE GENOMIC DNA]</scope>
</reference>
<organism evidence="1 2">
    <name type="scientific">Candidatus Berkelbacteria bacterium CG_4_8_14_3_um_filter_42_13</name>
    <dbReference type="NCBI Taxonomy" id="1974505"/>
    <lineage>
        <taxon>Bacteria</taxon>
        <taxon>Candidatus Berkelbacteria</taxon>
    </lineage>
</organism>
<accession>A0A2M7K1W5</accession>
<dbReference type="Proteomes" id="UP000229924">
    <property type="component" value="Unassembled WGS sequence"/>
</dbReference>
<gene>
    <name evidence="1" type="ORF">COZ63_00755</name>
</gene>
<protein>
    <submittedName>
        <fullName evidence="1">Uncharacterized protein</fullName>
    </submittedName>
</protein>
<sequence length="106" mass="10982">MKKVIVLLAVFAIVFASILFFYSRKTEVASANDLATAFEATAASSSSYSGNDAASSVMNGFGNIAPRKNSTFAVLSTGIAHAGNPSDDLMALTLNLSVAPMATRQS</sequence>
<evidence type="ECO:0000313" key="1">
    <source>
        <dbReference type="EMBL" id="PIX30236.1"/>
    </source>
</evidence>
<evidence type="ECO:0000313" key="2">
    <source>
        <dbReference type="Proteomes" id="UP000229924"/>
    </source>
</evidence>
<dbReference type="EMBL" id="PFIK01000013">
    <property type="protein sequence ID" value="PIX30236.1"/>
    <property type="molecule type" value="Genomic_DNA"/>
</dbReference>
<comment type="caution">
    <text evidence="1">The sequence shown here is derived from an EMBL/GenBank/DDBJ whole genome shotgun (WGS) entry which is preliminary data.</text>
</comment>
<name>A0A2M7K1W5_9BACT</name>
<proteinExistence type="predicted"/>